<sequence length="102" mass="11937">MPKNIIAKLGNLLIKDTIISAIRRKKGLTSNDLGITTSNPWRIYINEHFTPFYKMLYKRTRETAAGANYQYTWIRNGKIFVRKNDTSPPLNIMEYKDLDNLK</sequence>
<feature type="domain" description="FP protein C-terminal" evidence="1">
    <location>
        <begin position="50"/>
        <end position="102"/>
    </location>
</feature>
<reference evidence="2" key="1">
    <citation type="submission" date="2021-12" db="EMBL/GenBank/DDBJ databases">
        <authorList>
            <person name="King R."/>
        </authorList>
    </citation>
    <scope>NUCLEOTIDE SEQUENCE</scope>
</reference>
<dbReference type="InterPro" id="IPR057251">
    <property type="entry name" value="FP_C"/>
</dbReference>
<organism evidence="2 3">
    <name type="scientific">Diatraea saccharalis</name>
    <name type="common">sugarcane borer</name>
    <dbReference type="NCBI Taxonomy" id="40085"/>
    <lineage>
        <taxon>Eukaryota</taxon>
        <taxon>Metazoa</taxon>
        <taxon>Ecdysozoa</taxon>
        <taxon>Arthropoda</taxon>
        <taxon>Hexapoda</taxon>
        <taxon>Insecta</taxon>
        <taxon>Pterygota</taxon>
        <taxon>Neoptera</taxon>
        <taxon>Endopterygota</taxon>
        <taxon>Lepidoptera</taxon>
        <taxon>Glossata</taxon>
        <taxon>Ditrysia</taxon>
        <taxon>Pyraloidea</taxon>
        <taxon>Crambidae</taxon>
        <taxon>Crambinae</taxon>
        <taxon>Diatraea</taxon>
    </lineage>
</organism>
<dbReference type="Pfam" id="PF25298">
    <property type="entry name" value="Baculo_FP_2nd"/>
    <property type="match status" value="1"/>
</dbReference>
<gene>
    <name evidence="2" type="ORF">DIATSA_LOCUS7981</name>
</gene>
<reference evidence="2" key="2">
    <citation type="submission" date="2022-10" db="EMBL/GenBank/DDBJ databases">
        <authorList>
            <consortium name="ENA_rothamsted_submissions"/>
            <consortium name="culmorum"/>
            <person name="King R."/>
        </authorList>
    </citation>
    <scope>NUCLEOTIDE SEQUENCE</scope>
</reference>
<dbReference type="OrthoDB" id="7484295at2759"/>
<dbReference type="AlphaFoldDB" id="A0A9N9R6M3"/>
<keyword evidence="3" id="KW-1185">Reference proteome</keyword>
<dbReference type="EMBL" id="OU893352">
    <property type="protein sequence ID" value="CAG9790312.1"/>
    <property type="molecule type" value="Genomic_DNA"/>
</dbReference>
<dbReference type="Proteomes" id="UP001153714">
    <property type="component" value="Chromosome 21"/>
</dbReference>
<protein>
    <recommendedName>
        <fullName evidence="1">FP protein C-terminal domain-containing protein</fullName>
    </recommendedName>
</protein>
<proteinExistence type="predicted"/>
<name>A0A9N9R6M3_9NEOP</name>
<evidence type="ECO:0000313" key="3">
    <source>
        <dbReference type="Proteomes" id="UP001153714"/>
    </source>
</evidence>
<evidence type="ECO:0000313" key="2">
    <source>
        <dbReference type="EMBL" id="CAG9790312.1"/>
    </source>
</evidence>
<accession>A0A9N9R6M3</accession>
<evidence type="ECO:0000259" key="1">
    <source>
        <dbReference type="Pfam" id="PF25298"/>
    </source>
</evidence>